<evidence type="ECO:0000259" key="4">
    <source>
        <dbReference type="SMART" id="SM00047"/>
    </source>
</evidence>
<organism evidence="5 6">
    <name type="scientific">Peptostreptococcus stomatis DSM 17678</name>
    <dbReference type="NCBI Taxonomy" id="596315"/>
    <lineage>
        <taxon>Bacteria</taxon>
        <taxon>Bacillati</taxon>
        <taxon>Bacillota</taxon>
        <taxon>Clostridia</taxon>
        <taxon>Peptostreptococcales</taxon>
        <taxon>Peptostreptococcaceae</taxon>
        <taxon>Peptostreptococcus</taxon>
    </lineage>
</organism>
<dbReference type="GeneID" id="84800565"/>
<accession>E0E2U1</accession>
<dbReference type="AlphaFoldDB" id="E0E2U1"/>
<evidence type="ECO:0000313" key="6">
    <source>
        <dbReference type="Proteomes" id="UP000003244"/>
    </source>
</evidence>
<dbReference type="Proteomes" id="UP000003244">
    <property type="component" value="Unassembled WGS sequence"/>
</dbReference>
<evidence type="ECO:0000256" key="1">
    <source>
        <dbReference type="ARBA" id="ARBA00022801"/>
    </source>
</evidence>
<keyword evidence="6" id="KW-1185">Reference proteome</keyword>
<dbReference type="eggNOG" id="COG1705">
    <property type="taxonomic scope" value="Bacteria"/>
</dbReference>
<feature type="transmembrane region" description="Helical" evidence="3">
    <location>
        <begin position="49"/>
        <end position="72"/>
    </location>
</feature>
<dbReference type="Pfam" id="PF01832">
    <property type="entry name" value="Glucosaminidase"/>
    <property type="match status" value="1"/>
</dbReference>
<sequence length="245" mass="28477">MVVIGGDFITSLDRRVRKKKIQASGKNNKYKQKNRKSKTSKKAKRPKRFFRLIILLVLIIFAYTFANLFSYFDNIDTKIMTENNRSNQEFIDSLKEISIVEYRKTGLLPSVTIAQAILESNWGRSKLTKNANNLYGIKADASWHGDKVLFNTKEYYNSHVNAYFRKYNSWADSVTDRSNFLMKNKRYLKSGLFEKNTYRAQAQALEDAGYATTTNAKGEKIYADKLISIIKNYNLYEIDYSVKPK</sequence>
<dbReference type="Gene3D" id="1.10.530.10">
    <property type="match status" value="1"/>
</dbReference>
<dbReference type="OrthoDB" id="977752at2"/>
<keyword evidence="1" id="KW-0378">Hydrolase</keyword>
<dbReference type="STRING" id="596315.HMPREF0634_1080"/>
<dbReference type="InterPro" id="IPR002901">
    <property type="entry name" value="MGlyc_endo_b_GlcNAc-like_dom"/>
</dbReference>
<dbReference type="GO" id="GO:0004040">
    <property type="term" value="F:amidase activity"/>
    <property type="evidence" value="ECO:0007669"/>
    <property type="project" value="InterPro"/>
</dbReference>
<feature type="compositionally biased region" description="Basic residues" evidence="2">
    <location>
        <begin position="28"/>
        <end position="43"/>
    </location>
</feature>
<reference evidence="5 6" key="1">
    <citation type="submission" date="2010-08" db="EMBL/GenBank/DDBJ databases">
        <authorList>
            <person name="Harkins D.M."/>
            <person name="Madupu R."/>
            <person name="Durkin A.S."/>
            <person name="Torralba M."/>
            <person name="Methe B."/>
            <person name="Sutton G.G."/>
            <person name="Nelson K.E."/>
        </authorList>
    </citation>
    <scope>NUCLEOTIDE SEQUENCE [LARGE SCALE GENOMIC DNA]</scope>
    <source>
        <strain evidence="5 6">DSM 17678</strain>
    </source>
</reference>
<dbReference type="InterPro" id="IPR051056">
    <property type="entry name" value="Glycosyl_Hydrolase_73"/>
</dbReference>
<dbReference type="EMBL" id="ADGQ01000050">
    <property type="protein sequence ID" value="EFM64719.1"/>
    <property type="molecule type" value="Genomic_DNA"/>
</dbReference>
<feature type="region of interest" description="Disordered" evidence="2">
    <location>
        <begin position="19"/>
        <end position="43"/>
    </location>
</feature>
<comment type="caution">
    <text evidence="5">The sequence shown here is derived from an EMBL/GenBank/DDBJ whole genome shotgun (WGS) entry which is preliminary data.</text>
</comment>
<protein>
    <submittedName>
        <fullName evidence="5">Mannosyl-glycoprotein endo-beta-N-acetylglucosaminidase</fullName>
    </submittedName>
</protein>
<dbReference type="SMART" id="SM00047">
    <property type="entry name" value="LYZ2"/>
    <property type="match status" value="1"/>
</dbReference>
<dbReference type="RefSeq" id="WP_007789345.1">
    <property type="nucleotide sequence ID" value="NZ_ADGQ01000050.1"/>
</dbReference>
<evidence type="ECO:0000313" key="5">
    <source>
        <dbReference type="EMBL" id="EFM64719.1"/>
    </source>
</evidence>
<keyword evidence="3" id="KW-0812">Transmembrane</keyword>
<evidence type="ECO:0000256" key="2">
    <source>
        <dbReference type="SAM" id="MobiDB-lite"/>
    </source>
</evidence>
<dbReference type="PANTHER" id="PTHR33308">
    <property type="entry name" value="PEPTIDOGLYCAN HYDROLASE FLGJ"/>
    <property type="match status" value="1"/>
</dbReference>
<keyword evidence="3" id="KW-1133">Transmembrane helix</keyword>
<evidence type="ECO:0000256" key="3">
    <source>
        <dbReference type="SAM" id="Phobius"/>
    </source>
</evidence>
<feature type="domain" description="Mannosyl-glycoprotein endo-beta-N-acetylglucosamidase-like" evidence="4">
    <location>
        <begin position="78"/>
        <end position="239"/>
    </location>
</feature>
<gene>
    <name evidence="5" type="ORF">HMPREF0634_1080</name>
</gene>
<keyword evidence="3" id="KW-0472">Membrane</keyword>
<dbReference type="PANTHER" id="PTHR33308:SF9">
    <property type="entry name" value="PEPTIDOGLYCAN HYDROLASE FLGJ"/>
    <property type="match status" value="1"/>
</dbReference>
<name>E0E2U1_9FIRM</name>
<proteinExistence type="predicted"/>